<dbReference type="PROSITE" id="PS50240">
    <property type="entry name" value="TRYPSIN_DOM"/>
    <property type="match status" value="1"/>
</dbReference>
<dbReference type="GO" id="GO:0016787">
    <property type="term" value="F:hydrolase activity"/>
    <property type="evidence" value="ECO:0007669"/>
    <property type="project" value="UniProtKB-KW"/>
</dbReference>
<evidence type="ECO:0000313" key="4">
    <source>
        <dbReference type="Proteomes" id="UP001432014"/>
    </source>
</evidence>
<dbReference type="EMBL" id="CP108482">
    <property type="protein sequence ID" value="WUS61035.1"/>
    <property type="molecule type" value="Genomic_DNA"/>
</dbReference>
<accession>A0ABZ1WK72</accession>
<evidence type="ECO:0000259" key="2">
    <source>
        <dbReference type="PROSITE" id="PS50240"/>
    </source>
</evidence>
<dbReference type="InterPro" id="IPR001254">
    <property type="entry name" value="Trypsin_dom"/>
</dbReference>
<evidence type="ECO:0000256" key="1">
    <source>
        <dbReference type="SAM" id="SignalP"/>
    </source>
</evidence>
<dbReference type="PANTHER" id="PTHR24260">
    <property type="match status" value="1"/>
</dbReference>
<dbReference type="RefSeq" id="WP_329611695.1">
    <property type="nucleotide sequence ID" value="NZ_CP108482.1"/>
</dbReference>
<feature type="domain" description="Peptidase S1" evidence="2">
    <location>
        <begin position="181"/>
        <end position="408"/>
    </location>
</feature>
<sequence>MASRIRRRLRAAGIVAASVLGTATPIATATPDPAVNAVAPFAVEDGAYPDAQQILQDTGVTLTRGDSGITYTSCDSPHQIAVWGRSVKLPLYRICFAAPGATGYLALTVPDAFRIETSGRALRASLTTDGKTENVDVAGDTAVGVGEGSSPTSKSVLLELRVTGATGTTTGGITGPGAPILVGGRLPGGPVFDPFSATVRIDVGDKRTCSGTLVDPTWILTAASCFTDHPEQGINVPAGAPADKTTVAVARHALSNPPAPNNFAVVELVPRADRDLVMARLASPVTDIEPMHIATVAPTQGDVLVGAGYGRTGTQWTPNKLHTLNNLTVGTVAPTGIDLAEPQSDGIACKGDTGGPATRATSQSRRELVAVLSRSWQNGCLGAGESVRSGAYDTRVDDLGPWFQELGVYAGAGSGYTPITATRVMDTRTAGGTRTWPAVPGQSGGQKILDLGPNSSSPVKLPAGTTAAVLNITVANPTNGGWLAAEPNDRARPTWSSLNFVPGQLISNLVTAPVGPDGKVHLFTNTTDFDALVDVVGYYSPTSTNKYAPHNPVRVLDTRTTGGPITAGALRDLQVTGQNDVPADATAVVVTLTTVGSTNGGYITAFPAGTTRPATSNINFTTGAILSNQAIVPIGTGGKISLYNFSGTSNLIVDLAGYYSPTATKTFHPLSPVRLKDTRLNNGSPLTMDETIAIDVPYSADAVVVNATTVGSDGTGYFTLFPHGITRPVTSDLNFTADALLSGHATVATGSGQIDLYNRVNHSHAIVDLTGYFN</sequence>
<dbReference type="InterPro" id="IPR043504">
    <property type="entry name" value="Peptidase_S1_PA_chymotrypsin"/>
</dbReference>
<dbReference type="InterPro" id="IPR009003">
    <property type="entry name" value="Peptidase_S1_PA"/>
</dbReference>
<dbReference type="InterPro" id="IPR001314">
    <property type="entry name" value="Peptidase_S1A"/>
</dbReference>
<reference evidence="3 4" key="1">
    <citation type="submission" date="2022-10" db="EMBL/GenBank/DDBJ databases">
        <title>The complete genomes of actinobacterial strains from the NBC collection.</title>
        <authorList>
            <person name="Joergensen T.S."/>
            <person name="Alvarez Arevalo M."/>
            <person name="Sterndorff E.B."/>
            <person name="Faurdal D."/>
            <person name="Vuksanovic O."/>
            <person name="Mourched A.-S."/>
            <person name="Charusanti P."/>
            <person name="Shaw S."/>
            <person name="Blin K."/>
            <person name="Weber T."/>
        </authorList>
    </citation>
    <scope>NUCLEOTIDE SEQUENCE [LARGE SCALE GENOMIC DNA]</scope>
    <source>
        <strain evidence="3 4">NBC_01247</strain>
    </source>
</reference>
<organism evidence="3 4">
    <name type="scientific">Kitasatospora herbaricolor</name>
    <dbReference type="NCBI Taxonomy" id="68217"/>
    <lineage>
        <taxon>Bacteria</taxon>
        <taxon>Bacillati</taxon>
        <taxon>Actinomycetota</taxon>
        <taxon>Actinomycetes</taxon>
        <taxon>Kitasatosporales</taxon>
        <taxon>Streptomycetaceae</taxon>
        <taxon>Kitasatospora</taxon>
    </lineage>
</organism>
<feature type="chain" id="PRO_5046527988" evidence="1">
    <location>
        <begin position="30"/>
        <end position="774"/>
    </location>
</feature>
<dbReference type="EC" id="3.4.21.-" evidence="3"/>
<dbReference type="PANTHER" id="PTHR24260:SF136">
    <property type="entry name" value="GH08193P-RELATED"/>
    <property type="match status" value="1"/>
</dbReference>
<dbReference type="Proteomes" id="UP001432014">
    <property type="component" value="Chromosome"/>
</dbReference>
<keyword evidence="3" id="KW-0378">Hydrolase</keyword>
<proteinExistence type="predicted"/>
<gene>
    <name evidence="3" type="ORF">OG469_39415</name>
</gene>
<dbReference type="Pfam" id="PF00089">
    <property type="entry name" value="Trypsin"/>
    <property type="match status" value="1"/>
</dbReference>
<dbReference type="Gene3D" id="2.40.10.10">
    <property type="entry name" value="Trypsin-like serine proteases"/>
    <property type="match status" value="1"/>
</dbReference>
<keyword evidence="1" id="KW-0732">Signal</keyword>
<feature type="signal peptide" evidence="1">
    <location>
        <begin position="1"/>
        <end position="29"/>
    </location>
</feature>
<dbReference type="PRINTS" id="PR00722">
    <property type="entry name" value="CHYMOTRYPSIN"/>
</dbReference>
<dbReference type="SUPFAM" id="SSF50494">
    <property type="entry name" value="Trypsin-like serine proteases"/>
    <property type="match status" value="1"/>
</dbReference>
<protein>
    <submittedName>
        <fullName evidence="3">Trypsin-like serine protease</fullName>
        <ecNumber evidence="3">3.4.21.-</ecNumber>
    </submittedName>
</protein>
<dbReference type="SMART" id="SM00020">
    <property type="entry name" value="Tryp_SPc"/>
    <property type="match status" value="1"/>
</dbReference>
<dbReference type="InterPro" id="IPR051333">
    <property type="entry name" value="CLIP_Serine_Protease"/>
</dbReference>
<keyword evidence="4" id="KW-1185">Reference proteome</keyword>
<name>A0ABZ1WK72_9ACTN</name>
<evidence type="ECO:0000313" key="3">
    <source>
        <dbReference type="EMBL" id="WUS61035.1"/>
    </source>
</evidence>